<dbReference type="KEGG" id="egl:EGR_02087"/>
<dbReference type="AlphaFoldDB" id="W6UP36"/>
<comment type="caution">
    <text evidence="1">The sequence shown here is derived from an EMBL/GenBank/DDBJ whole genome shotgun (WGS) entry which is preliminary data.</text>
</comment>
<dbReference type="GeneID" id="36337802"/>
<accession>W6UP36</accession>
<organism evidence="1 2">
    <name type="scientific">Echinococcus granulosus</name>
    <name type="common">Hydatid tapeworm</name>
    <dbReference type="NCBI Taxonomy" id="6210"/>
    <lineage>
        <taxon>Eukaryota</taxon>
        <taxon>Metazoa</taxon>
        <taxon>Spiralia</taxon>
        <taxon>Lophotrochozoa</taxon>
        <taxon>Platyhelminthes</taxon>
        <taxon>Cestoda</taxon>
        <taxon>Eucestoda</taxon>
        <taxon>Cyclophyllidea</taxon>
        <taxon>Taeniidae</taxon>
        <taxon>Echinococcus</taxon>
        <taxon>Echinococcus granulosus group</taxon>
    </lineage>
</organism>
<dbReference type="CTD" id="36337802"/>
<evidence type="ECO:0000313" key="2">
    <source>
        <dbReference type="Proteomes" id="UP000019149"/>
    </source>
</evidence>
<gene>
    <name evidence="1" type="ORF">EGR_02087</name>
</gene>
<dbReference type="Proteomes" id="UP000019149">
    <property type="component" value="Unassembled WGS sequence"/>
</dbReference>
<name>W6UP36_ECHGR</name>
<keyword evidence="2" id="KW-1185">Reference proteome</keyword>
<protein>
    <submittedName>
        <fullName evidence="1">Uncharacterized protein</fullName>
    </submittedName>
</protein>
<evidence type="ECO:0000313" key="1">
    <source>
        <dbReference type="EMBL" id="EUB62993.1"/>
    </source>
</evidence>
<dbReference type="RefSeq" id="XP_024354189.1">
    <property type="nucleotide sequence ID" value="XM_024491336.1"/>
</dbReference>
<sequence>MNDFVYLDAQRVRTVANSILTVILGTHEIPIECDDLCAHNQCSNLHPDMGDTSLNCGSADLLNGKFGLYGSTALSLSHTT</sequence>
<proteinExistence type="predicted"/>
<dbReference type="EMBL" id="APAU02000009">
    <property type="protein sequence ID" value="EUB62993.1"/>
    <property type="molecule type" value="Genomic_DNA"/>
</dbReference>
<reference evidence="1 2" key="1">
    <citation type="journal article" date="2013" name="Nat. Genet.">
        <title>The genome of the hydatid tapeworm Echinococcus granulosus.</title>
        <authorList>
            <person name="Zheng H."/>
            <person name="Zhang W."/>
            <person name="Zhang L."/>
            <person name="Zhang Z."/>
            <person name="Li J."/>
            <person name="Lu G."/>
            <person name="Zhu Y."/>
            <person name="Wang Y."/>
            <person name="Huang Y."/>
            <person name="Liu J."/>
            <person name="Kang H."/>
            <person name="Chen J."/>
            <person name="Wang L."/>
            <person name="Chen A."/>
            <person name="Yu S."/>
            <person name="Gao Z."/>
            <person name="Jin L."/>
            <person name="Gu W."/>
            <person name="Wang Z."/>
            <person name="Zhao L."/>
            <person name="Shi B."/>
            <person name="Wen H."/>
            <person name="Lin R."/>
            <person name="Jones M.K."/>
            <person name="Brejova B."/>
            <person name="Vinar T."/>
            <person name="Zhao G."/>
            <person name="McManus D.P."/>
            <person name="Chen Z."/>
            <person name="Zhou Y."/>
            <person name="Wang S."/>
        </authorList>
    </citation>
    <scope>NUCLEOTIDE SEQUENCE [LARGE SCALE GENOMIC DNA]</scope>
</reference>